<dbReference type="OrthoDB" id="368823at2"/>
<dbReference type="GO" id="GO:0003700">
    <property type="term" value="F:DNA-binding transcription factor activity"/>
    <property type="evidence" value="ECO:0007669"/>
    <property type="project" value="InterPro"/>
</dbReference>
<dbReference type="InterPro" id="IPR011711">
    <property type="entry name" value="GntR_C"/>
</dbReference>
<keyword evidence="6" id="KW-1185">Reference proteome</keyword>
<keyword evidence="2 5" id="KW-0238">DNA-binding</keyword>
<dbReference type="SUPFAM" id="SSF46785">
    <property type="entry name" value="Winged helix' DNA-binding domain"/>
    <property type="match status" value="1"/>
</dbReference>
<dbReference type="AlphaFoldDB" id="A0A1M6B318"/>
<keyword evidence="3" id="KW-0804">Transcription</keyword>
<dbReference type="InterPro" id="IPR008920">
    <property type="entry name" value="TF_FadR/GntR_C"/>
</dbReference>
<accession>A0A1M6B318</accession>
<dbReference type="InterPro" id="IPR036390">
    <property type="entry name" value="WH_DNA-bd_sf"/>
</dbReference>
<dbReference type="GO" id="GO:0003677">
    <property type="term" value="F:DNA binding"/>
    <property type="evidence" value="ECO:0007669"/>
    <property type="project" value="UniProtKB-KW"/>
</dbReference>
<evidence type="ECO:0000313" key="5">
    <source>
        <dbReference type="EMBL" id="SHI42998.1"/>
    </source>
</evidence>
<dbReference type="CDD" id="cd07377">
    <property type="entry name" value="WHTH_GntR"/>
    <property type="match status" value="1"/>
</dbReference>
<dbReference type="SUPFAM" id="SSF48008">
    <property type="entry name" value="GntR ligand-binding domain-like"/>
    <property type="match status" value="1"/>
</dbReference>
<proteinExistence type="predicted"/>
<reference evidence="5 6" key="1">
    <citation type="submission" date="2016-11" db="EMBL/GenBank/DDBJ databases">
        <authorList>
            <person name="Varghese N."/>
            <person name="Submissions S."/>
        </authorList>
    </citation>
    <scope>NUCLEOTIDE SEQUENCE [LARGE SCALE GENOMIC DNA]</scope>
    <source>
        <strain evidence="5 6">DSM 19027</strain>
    </source>
</reference>
<dbReference type="PROSITE" id="PS50949">
    <property type="entry name" value="HTH_GNTR"/>
    <property type="match status" value="1"/>
</dbReference>
<protein>
    <submittedName>
        <fullName evidence="5">DNA-binding transcriptional regulator, GntR family</fullName>
    </submittedName>
</protein>
<organism evidence="5 6">
    <name type="scientific">Thermoclostridium caenicola</name>
    <dbReference type="NCBI Taxonomy" id="659425"/>
    <lineage>
        <taxon>Bacteria</taxon>
        <taxon>Bacillati</taxon>
        <taxon>Bacillota</taxon>
        <taxon>Clostridia</taxon>
        <taxon>Eubacteriales</taxon>
        <taxon>Oscillospiraceae</taxon>
        <taxon>Thermoclostridium</taxon>
    </lineage>
</organism>
<evidence type="ECO:0000313" key="6">
    <source>
        <dbReference type="Proteomes" id="UP000324781"/>
    </source>
</evidence>
<dbReference type="PANTHER" id="PTHR43537">
    <property type="entry name" value="TRANSCRIPTIONAL REGULATOR, GNTR FAMILY"/>
    <property type="match status" value="1"/>
</dbReference>
<evidence type="ECO:0000256" key="2">
    <source>
        <dbReference type="ARBA" id="ARBA00023125"/>
    </source>
</evidence>
<dbReference type="Gene3D" id="1.10.10.10">
    <property type="entry name" value="Winged helix-like DNA-binding domain superfamily/Winged helix DNA-binding domain"/>
    <property type="match status" value="1"/>
</dbReference>
<feature type="domain" description="HTH gntR-type" evidence="4">
    <location>
        <begin position="14"/>
        <end position="81"/>
    </location>
</feature>
<dbReference type="InterPro" id="IPR036388">
    <property type="entry name" value="WH-like_DNA-bd_sf"/>
</dbReference>
<evidence type="ECO:0000256" key="1">
    <source>
        <dbReference type="ARBA" id="ARBA00023015"/>
    </source>
</evidence>
<dbReference type="Pfam" id="PF07729">
    <property type="entry name" value="FCD"/>
    <property type="match status" value="1"/>
</dbReference>
<keyword evidence="1" id="KW-0805">Transcription regulation</keyword>
<name>A0A1M6B318_9FIRM</name>
<evidence type="ECO:0000259" key="4">
    <source>
        <dbReference type="PROSITE" id="PS50949"/>
    </source>
</evidence>
<sequence length="245" mass="28666">MISDRALLQKHSSFNIGDGVYYSLRKNIITLNLKPGEPLNIKTISEKLNVSRTPVRDALIKLAKEGLVDVVPQKGTSVSKIDLKRVEEERFLRESLELRAIEMFMGIKKESDIVRLQSILDMQKECVINNDLIALQEYDDEFHKVFFTTTEKNTCWEIIQSMSGHYRRIRLISLWERPIITKVIDEHKKILDSIVKGDVQEAISLFKDHSSRIIVEEKELMQKYPEYFRLQSEDNFLIKDFLSMM</sequence>
<dbReference type="InterPro" id="IPR000524">
    <property type="entry name" value="Tscrpt_reg_HTH_GntR"/>
</dbReference>
<evidence type="ECO:0000256" key="3">
    <source>
        <dbReference type="ARBA" id="ARBA00023163"/>
    </source>
</evidence>
<dbReference type="SMART" id="SM00345">
    <property type="entry name" value="HTH_GNTR"/>
    <property type="match status" value="1"/>
</dbReference>
<gene>
    <name evidence="5" type="ORF">SAMN05444373_100247</name>
</gene>
<dbReference type="Pfam" id="PF00392">
    <property type="entry name" value="GntR"/>
    <property type="match status" value="1"/>
</dbReference>
<dbReference type="Gene3D" id="1.20.120.530">
    <property type="entry name" value="GntR ligand-binding domain-like"/>
    <property type="match status" value="1"/>
</dbReference>
<dbReference type="Proteomes" id="UP000324781">
    <property type="component" value="Unassembled WGS sequence"/>
</dbReference>
<dbReference type="RefSeq" id="WP_149677456.1">
    <property type="nucleotide sequence ID" value="NZ_DAONMB010000140.1"/>
</dbReference>
<dbReference type="EMBL" id="FQZP01000002">
    <property type="protein sequence ID" value="SHI42998.1"/>
    <property type="molecule type" value="Genomic_DNA"/>
</dbReference>
<dbReference type="PANTHER" id="PTHR43537:SF45">
    <property type="entry name" value="GNTR FAMILY REGULATORY PROTEIN"/>
    <property type="match status" value="1"/>
</dbReference>